<proteinExistence type="predicted"/>
<name>A0A1Q9C353_SYMMI</name>
<feature type="domain" description="Ubiquitin-like" evidence="1">
    <location>
        <begin position="7"/>
        <end position="51"/>
    </location>
</feature>
<dbReference type="OrthoDB" id="10389500at2759"/>
<reference evidence="2 3" key="1">
    <citation type="submission" date="2016-02" db="EMBL/GenBank/DDBJ databases">
        <title>Genome analysis of coral dinoflagellate symbionts highlights evolutionary adaptations to a symbiotic lifestyle.</title>
        <authorList>
            <person name="Aranda M."/>
            <person name="Li Y."/>
            <person name="Liew Y.J."/>
            <person name="Baumgarten S."/>
            <person name="Simakov O."/>
            <person name="Wilson M."/>
            <person name="Piel J."/>
            <person name="Ashoor H."/>
            <person name="Bougouffa S."/>
            <person name="Bajic V.B."/>
            <person name="Ryu T."/>
            <person name="Ravasi T."/>
            <person name="Bayer T."/>
            <person name="Micklem G."/>
            <person name="Kim H."/>
            <person name="Bhak J."/>
            <person name="Lajeunesse T.C."/>
            <person name="Voolstra C.R."/>
        </authorList>
    </citation>
    <scope>NUCLEOTIDE SEQUENCE [LARGE SCALE GENOMIC DNA]</scope>
    <source>
        <strain evidence="2 3">CCMP2467</strain>
    </source>
</reference>
<accession>A0A1Q9C353</accession>
<dbReference type="Gene3D" id="3.10.20.90">
    <property type="entry name" value="Phosphatidylinositol 3-kinase Catalytic Subunit, Chain A, domain 1"/>
    <property type="match status" value="1"/>
</dbReference>
<dbReference type="InterPro" id="IPR029071">
    <property type="entry name" value="Ubiquitin-like_domsf"/>
</dbReference>
<dbReference type="SUPFAM" id="SSF54236">
    <property type="entry name" value="Ubiquitin-like"/>
    <property type="match status" value="1"/>
</dbReference>
<dbReference type="InterPro" id="IPR000626">
    <property type="entry name" value="Ubiquitin-like_dom"/>
</dbReference>
<organism evidence="2 3">
    <name type="scientific">Symbiodinium microadriaticum</name>
    <name type="common">Dinoflagellate</name>
    <name type="synonym">Zooxanthella microadriatica</name>
    <dbReference type="NCBI Taxonomy" id="2951"/>
    <lineage>
        <taxon>Eukaryota</taxon>
        <taxon>Sar</taxon>
        <taxon>Alveolata</taxon>
        <taxon>Dinophyceae</taxon>
        <taxon>Suessiales</taxon>
        <taxon>Symbiodiniaceae</taxon>
        <taxon>Symbiodinium</taxon>
    </lineage>
</organism>
<gene>
    <name evidence="2" type="ORF">AK812_SmicGene42596</name>
</gene>
<evidence type="ECO:0000313" key="3">
    <source>
        <dbReference type="Proteomes" id="UP000186817"/>
    </source>
</evidence>
<comment type="caution">
    <text evidence="2">The sequence shown here is derived from an EMBL/GenBank/DDBJ whole genome shotgun (WGS) entry which is preliminary data.</text>
</comment>
<dbReference type="CDD" id="cd17039">
    <property type="entry name" value="Ubl_ubiquitin_like"/>
    <property type="match status" value="1"/>
</dbReference>
<dbReference type="EMBL" id="LSRX01001785">
    <property type="protein sequence ID" value="OLP77347.1"/>
    <property type="molecule type" value="Genomic_DNA"/>
</dbReference>
<dbReference type="PROSITE" id="PS50053">
    <property type="entry name" value="UBIQUITIN_2"/>
    <property type="match status" value="1"/>
</dbReference>
<dbReference type="AlphaFoldDB" id="A0A1Q9C353"/>
<sequence>MADGSDLRIVIQKISGETLETTAHSEDTVGDLKSRIAQEVKVPSLCQRLVLHSVPQKLIFQRSLPHFSKELEKPLGEMEPRMYSEVRALSRPPVSCFNCIVMLGGTLENLLMMVLQLMAALGPSAFENLARLGMEPWNDGDWRSMMMAGPWNHLRAMEAFGQNLQRIATLVLDAGLDDAKVLCYWLTVFVVEVLKVHEELAERQQTATDEELRNGMPISVYCTDTSISEGSLELALLADLEPAFQAIDGSVSEVKLEAVRALGDLGGKCPERCAREGERRQEASQSLKLIASPGGEALELFLASSPKFNSFEHLG</sequence>
<evidence type="ECO:0000259" key="1">
    <source>
        <dbReference type="PROSITE" id="PS50053"/>
    </source>
</evidence>
<protein>
    <recommendedName>
        <fullName evidence="1">Ubiquitin-like domain-containing protein</fullName>
    </recommendedName>
</protein>
<keyword evidence="3" id="KW-1185">Reference proteome</keyword>
<dbReference type="Proteomes" id="UP000186817">
    <property type="component" value="Unassembled WGS sequence"/>
</dbReference>
<evidence type="ECO:0000313" key="2">
    <source>
        <dbReference type="EMBL" id="OLP77347.1"/>
    </source>
</evidence>